<comment type="similarity">
    <text evidence="1 2">Belongs to the nucleosome assembly protein (NAP) family.</text>
</comment>
<evidence type="ECO:0000313" key="12">
    <source>
        <dbReference type="Proteomes" id="UP000249293"/>
    </source>
</evidence>
<evidence type="ECO:0000313" key="7">
    <source>
        <dbReference type="EMBL" id="ONH74958.1"/>
    </source>
</evidence>
<dbReference type="GO" id="GO:0042802">
    <property type="term" value="F:identical protein binding"/>
    <property type="evidence" value="ECO:0007669"/>
    <property type="project" value="EnsemblFungi"/>
</dbReference>
<organism evidence="6 9">
    <name type="scientific">Pichia kudriavzevii</name>
    <name type="common">Yeast</name>
    <name type="synonym">Issatchenkia orientalis</name>
    <dbReference type="NCBI Taxonomy" id="4909"/>
    <lineage>
        <taxon>Eukaryota</taxon>
        <taxon>Fungi</taxon>
        <taxon>Dikarya</taxon>
        <taxon>Ascomycota</taxon>
        <taxon>Saccharomycotina</taxon>
        <taxon>Pichiomycetes</taxon>
        <taxon>Pichiales</taxon>
        <taxon>Pichiaceae</taxon>
        <taxon>Pichia</taxon>
    </lineage>
</organism>
<reference evidence="6" key="2">
    <citation type="submission" date="2014-08" db="EMBL/GenBank/DDBJ databases">
        <title>Exploiting Issatchenkia orientalis SD108 for Succinic Acid Production.</title>
        <authorList>
            <person name="Xiao H."/>
            <person name="Shao Z."/>
            <person name="Jiang Y."/>
            <person name="Dole S."/>
            <person name="Zhao H."/>
        </authorList>
    </citation>
    <scope>NUCLEOTIDE SEQUENCE [LARGE SCALE GENOMIC DNA]</scope>
    <source>
        <strain evidence="6">SD108</strain>
    </source>
</reference>
<dbReference type="GO" id="GO:0006303">
    <property type="term" value="P:double-strand break repair via nonhomologous end joining"/>
    <property type="evidence" value="ECO:0007669"/>
    <property type="project" value="EnsemblFungi"/>
</dbReference>
<protein>
    <submittedName>
        <fullName evidence="7">Vacuolar protein sorting-associated protein 75</fullName>
    </submittedName>
</protein>
<dbReference type="STRING" id="4909.A0A099NZW7"/>
<dbReference type="Proteomes" id="UP000195871">
    <property type="component" value="Unassembled WGS sequence"/>
</dbReference>
<dbReference type="EMBL" id="JQFK01000023">
    <property type="protein sequence ID" value="KGK38210.1"/>
    <property type="molecule type" value="Genomic_DNA"/>
</dbReference>
<feature type="compositionally biased region" description="Acidic residues" evidence="4">
    <location>
        <begin position="240"/>
        <end position="261"/>
    </location>
</feature>
<proteinExistence type="inferred from homology"/>
<dbReference type="GO" id="GO:0042393">
    <property type="term" value="F:histone binding"/>
    <property type="evidence" value="ECO:0007669"/>
    <property type="project" value="EnsemblFungi"/>
</dbReference>
<feature type="region of interest" description="Disordered" evidence="4">
    <location>
        <begin position="240"/>
        <end position="270"/>
    </location>
</feature>
<reference evidence="9" key="1">
    <citation type="journal article" date="2014" name="Microb. Cell Fact.">
        <title>Exploiting Issatchenkia orientalis SD108 for succinic acid production.</title>
        <authorList>
            <person name="Xiao H."/>
            <person name="Shao Z."/>
            <person name="Jiang Y."/>
            <person name="Dole S."/>
            <person name="Zhao H."/>
        </authorList>
    </citation>
    <scope>NUCLEOTIDE SEQUENCE [LARGE SCALE GENOMIC DNA]</scope>
    <source>
        <strain evidence="9">SD108</strain>
    </source>
</reference>
<dbReference type="AlphaFoldDB" id="A0A099NZW7"/>
<dbReference type="PANTHER" id="PTHR11875">
    <property type="entry name" value="TESTIS-SPECIFIC Y-ENCODED PROTEIN"/>
    <property type="match status" value="1"/>
</dbReference>
<reference evidence="8 11" key="5">
    <citation type="submission" date="2017-05" db="EMBL/GenBank/DDBJ databases">
        <title>The Genome Sequence of Candida krusei Ckrusei653.</title>
        <authorList>
            <person name="Cuomo C."/>
            <person name="Forche A."/>
            <person name="Young S."/>
            <person name="Abouelleil A."/>
            <person name="Cao P."/>
            <person name="Chapman S."/>
            <person name="Cusick C."/>
            <person name="Shea T."/>
            <person name="Nusbaum C."/>
            <person name="Birren B."/>
        </authorList>
    </citation>
    <scope>NUCLEOTIDE SEQUENCE [LARGE SCALE GENOMIC DNA]</scope>
    <source>
        <strain evidence="8 11">Ckrusei653</strain>
    </source>
</reference>
<dbReference type="VEuPathDB" id="FungiDB:C5L36_0B02580"/>
<dbReference type="InterPro" id="IPR037231">
    <property type="entry name" value="NAP-like_sf"/>
</dbReference>
<dbReference type="eggNOG" id="KOG1508">
    <property type="taxonomic scope" value="Eukaryota"/>
</dbReference>
<dbReference type="SUPFAM" id="SSF143113">
    <property type="entry name" value="NAP-like"/>
    <property type="match status" value="1"/>
</dbReference>
<evidence type="ECO:0000313" key="5">
    <source>
        <dbReference type="EMBL" id="AWU74999.1"/>
    </source>
</evidence>
<dbReference type="HOGENOM" id="CLU_072852_0_0_1"/>
<dbReference type="EMBL" id="NHMM01000005">
    <property type="protein sequence ID" value="OUT21243.1"/>
    <property type="molecule type" value="Genomic_DNA"/>
</dbReference>
<dbReference type="Gene3D" id="3.30.1120.90">
    <property type="entry name" value="Nucleosome assembly protein"/>
    <property type="match status" value="1"/>
</dbReference>
<dbReference type="GO" id="GO:0006335">
    <property type="term" value="P:DNA replication-dependent chromatin assembly"/>
    <property type="evidence" value="ECO:0007669"/>
    <property type="project" value="EnsemblFungi"/>
</dbReference>
<evidence type="ECO:0000313" key="9">
    <source>
        <dbReference type="Proteomes" id="UP000029867"/>
    </source>
</evidence>
<evidence type="ECO:0000313" key="10">
    <source>
        <dbReference type="Proteomes" id="UP000189274"/>
    </source>
</evidence>
<evidence type="ECO:0000256" key="3">
    <source>
        <dbReference type="SAM" id="Coils"/>
    </source>
</evidence>
<dbReference type="Proteomes" id="UP000189274">
    <property type="component" value="Unassembled WGS sequence"/>
</dbReference>
<dbReference type="Proteomes" id="UP000249293">
    <property type="component" value="Chromosome 2"/>
</dbReference>
<reference evidence="5 12" key="6">
    <citation type="submission" date="2018-06" db="EMBL/GenBank/DDBJ databases">
        <title>Population genomics shows no distinction between pathogenic Candida krusei and environmental Pichia kudriavzevii: One species, four names.</title>
        <authorList>
            <person name="Douglass A.P."/>
            <person name="Offei B."/>
            <person name="Braun-Galleani S."/>
            <person name="Coughlan A.Y."/>
            <person name="Martos A."/>
            <person name="Ortiz-Merino R.A."/>
            <person name="Byrne K.P."/>
            <person name="Wolfe K.H."/>
        </authorList>
    </citation>
    <scope>NUCLEOTIDE SEQUENCE [LARGE SCALE GENOMIC DNA]</scope>
    <source>
        <strain evidence="5 12">CBS573</strain>
    </source>
</reference>
<dbReference type="EMBL" id="MQVM01000008">
    <property type="protein sequence ID" value="ONH74958.1"/>
    <property type="molecule type" value="Genomic_DNA"/>
</dbReference>
<dbReference type="GO" id="GO:0010698">
    <property type="term" value="F:acetyltransferase activator activity"/>
    <property type="evidence" value="ECO:0007669"/>
    <property type="project" value="EnsemblFungi"/>
</dbReference>
<gene>
    <name evidence="7" type="ORF">BOH78_2090</name>
    <name evidence="5" type="ORF">C5L36_0B02580</name>
    <name evidence="8" type="ORF">CAS74_003358</name>
    <name evidence="6" type="ORF">JL09_g2681</name>
</gene>
<dbReference type="GO" id="GO:0005829">
    <property type="term" value="C:cytosol"/>
    <property type="evidence" value="ECO:0007669"/>
    <property type="project" value="EnsemblFungi"/>
</dbReference>
<evidence type="ECO:0000313" key="8">
    <source>
        <dbReference type="EMBL" id="OUT21243.1"/>
    </source>
</evidence>
<dbReference type="OrthoDB" id="19419at2759"/>
<evidence type="ECO:0000256" key="1">
    <source>
        <dbReference type="ARBA" id="ARBA00009947"/>
    </source>
</evidence>
<reference evidence="10" key="3">
    <citation type="journal article" date="2017" name="Genome Announc.">
        <title>Genome sequences of Cyberlindnera fabianii 65, Pichia kudriavzevii 129, and Saccharomyces cerevisiae 131 isolated from fermented masau fruits in Zimbabwe.</title>
        <authorList>
            <person name="van Rijswijck I.M.H."/>
            <person name="Derks M.F.L."/>
            <person name="Abee T."/>
            <person name="de Ridder D."/>
            <person name="Smid E.J."/>
        </authorList>
    </citation>
    <scope>NUCLEOTIDE SEQUENCE [LARGE SCALE GENOMIC DNA]</scope>
    <source>
        <strain evidence="10">129</strain>
    </source>
</reference>
<keyword evidence="12" id="KW-1185">Reference proteome</keyword>
<dbReference type="EMBL" id="CP028774">
    <property type="protein sequence ID" value="AWU74999.1"/>
    <property type="molecule type" value="Genomic_DNA"/>
</dbReference>
<evidence type="ECO:0000313" key="6">
    <source>
        <dbReference type="EMBL" id="KGK38210.1"/>
    </source>
</evidence>
<dbReference type="GO" id="GO:0005634">
    <property type="term" value="C:nucleus"/>
    <property type="evidence" value="ECO:0007669"/>
    <property type="project" value="EnsemblFungi"/>
</dbReference>
<reference evidence="7" key="4">
    <citation type="submission" date="2017-01" db="EMBL/GenBank/DDBJ databases">
        <authorList>
            <person name="Mah S.A."/>
            <person name="Swanson W.J."/>
            <person name="Moy G.W."/>
            <person name="Vacquier V.D."/>
        </authorList>
    </citation>
    <scope>NUCLEOTIDE SEQUENCE [LARGE SCALE GENOMIC DNA]</scope>
    <source>
        <strain evidence="7">129</strain>
    </source>
</reference>
<dbReference type="GO" id="GO:0006334">
    <property type="term" value="P:nucleosome assembly"/>
    <property type="evidence" value="ECO:0007669"/>
    <property type="project" value="EnsemblFungi"/>
</dbReference>
<keyword evidence="3" id="KW-0175">Coiled coil</keyword>
<dbReference type="InterPro" id="IPR002164">
    <property type="entry name" value="NAP_family"/>
</dbReference>
<dbReference type="GO" id="GO:0070775">
    <property type="term" value="C:H3 histone acetyltransferase complex"/>
    <property type="evidence" value="ECO:0007669"/>
    <property type="project" value="EnsemblFungi"/>
</dbReference>
<evidence type="ECO:0000313" key="11">
    <source>
        <dbReference type="Proteomes" id="UP000195871"/>
    </source>
</evidence>
<dbReference type="Pfam" id="PF00956">
    <property type="entry name" value="NAP"/>
    <property type="match status" value="1"/>
</dbReference>
<accession>A0A099NZW7</accession>
<evidence type="ECO:0000256" key="4">
    <source>
        <dbReference type="SAM" id="MobiDB-lite"/>
    </source>
</evidence>
<feature type="coiled-coil region" evidence="3">
    <location>
        <begin position="12"/>
        <end position="39"/>
    </location>
</feature>
<evidence type="ECO:0000256" key="2">
    <source>
        <dbReference type="RuleBase" id="RU003876"/>
    </source>
</evidence>
<dbReference type="Proteomes" id="UP000029867">
    <property type="component" value="Unassembled WGS sequence"/>
</dbReference>
<sequence>MVKPEVSVDKDVEESMLALKNLEVVIQEAEAQVEKFKNNLFKPIYDKRREYIKKIPKFWYVVLVENEDFQEYVRVEDMKYIESISDIYVEYWDKTPTTQKINIPKKGFRITVQFDSSHATDYKIKSQTITKDFEWILDQEDGVRKLISTAAEIEWPQELQSINPQIIKQFAKDEGRSLTADEKKRYRQGMRSFFAFWGWTGRKAGKEFRSGEELATLIADTIFPIALDFYTMASVNDVQDGDSEDQISGEELDLSETEDPSEPMYKKQKI</sequence>
<name>A0A099NZW7_PICKU</name>